<proteinExistence type="predicted"/>
<keyword evidence="1" id="KW-0238">DNA-binding</keyword>
<protein>
    <submittedName>
        <fullName evidence="3">Uncharacterized protein</fullName>
    </submittedName>
</protein>
<name>A0A4R1FB18_9NOCA</name>
<dbReference type="InterPro" id="IPR010998">
    <property type="entry name" value="Integrase_recombinase_N"/>
</dbReference>
<dbReference type="RefSeq" id="WP_067458124.1">
    <property type="nucleotide sequence ID" value="NZ_SMFR01000008.1"/>
</dbReference>
<comment type="caution">
    <text evidence="3">The sequence shown here is derived from an EMBL/GenBank/DDBJ whole genome shotgun (WGS) entry which is preliminary data.</text>
</comment>
<keyword evidence="4" id="KW-1185">Reference proteome</keyword>
<reference evidence="3 4" key="1">
    <citation type="submission" date="2019-03" db="EMBL/GenBank/DDBJ databases">
        <title>Genomic Encyclopedia of Type Strains, Phase IV (KMG-IV): sequencing the most valuable type-strain genomes for metagenomic binning, comparative biology and taxonomic classification.</title>
        <authorList>
            <person name="Goeker M."/>
        </authorList>
    </citation>
    <scope>NUCLEOTIDE SEQUENCE [LARGE SCALE GENOMIC DNA]</scope>
    <source>
        <strain evidence="3 4">DSM 44684</strain>
    </source>
</reference>
<dbReference type="GO" id="GO:0003677">
    <property type="term" value="F:DNA binding"/>
    <property type="evidence" value="ECO:0007669"/>
    <property type="project" value="UniProtKB-KW"/>
</dbReference>
<gene>
    <name evidence="3" type="ORF">DFR71_6305</name>
</gene>
<sequence length="371" mass="40345">MTGLSNDPNAAALEHRHVAGHVAASTTRFDDEDLAVAELDRALTRVSGLRPEHDREWTQFACWAVANEHRVLPASAQVLLAYLAAYPGTLTTQRGRATAVAAAHRVARRESGDPQPVPSTRTVFGLPSPAEAESVRRVLRPQRAERLAGHRARVEAVLPHLPITGWPDALTARRDAIILHLAAAGLSWDAIAGLRQRDVILGDTVVIVGSQPLVELTASGLPITCPVAVTRRWATVLAHAPRATGHIELERLLTAPDDVTEPIHQLLAHWTDQPLLTRFDGRGLADGVVDELDPLTSAEVAEIVATRMAFDIPVTTSDLDPDYYERGLAARARAREISDDLDELFARLDAIADPLLDLSRESMRRQGLSPE</sequence>
<evidence type="ECO:0000313" key="4">
    <source>
        <dbReference type="Proteomes" id="UP000294856"/>
    </source>
</evidence>
<feature type="region of interest" description="Disordered" evidence="2">
    <location>
        <begin position="106"/>
        <end position="126"/>
    </location>
</feature>
<dbReference type="AlphaFoldDB" id="A0A4R1FB18"/>
<accession>A0A4R1FB18</accession>
<evidence type="ECO:0000256" key="2">
    <source>
        <dbReference type="SAM" id="MobiDB-lite"/>
    </source>
</evidence>
<dbReference type="SUPFAM" id="SSF47823">
    <property type="entry name" value="lambda integrase-like, N-terminal domain"/>
    <property type="match status" value="1"/>
</dbReference>
<dbReference type="Proteomes" id="UP000294856">
    <property type="component" value="Unassembled WGS sequence"/>
</dbReference>
<dbReference type="OrthoDB" id="4542577at2"/>
<evidence type="ECO:0000256" key="1">
    <source>
        <dbReference type="ARBA" id="ARBA00023125"/>
    </source>
</evidence>
<evidence type="ECO:0000313" key="3">
    <source>
        <dbReference type="EMBL" id="TCJ90012.1"/>
    </source>
</evidence>
<dbReference type="EMBL" id="SMFR01000008">
    <property type="protein sequence ID" value="TCJ90012.1"/>
    <property type="molecule type" value="Genomic_DNA"/>
</dbReference>
<dbReference type="STRING" id="1210063.GCA_001612665_05733"/>
<organism evidence="3 4">
    <name type="scientific">Nocardia alba</name>
    <dbReference type="NCBI Taxonomy" id="225051"/>
    <lineage>
        <taxon>Bacteria</taxon>
        <taxon>Bacillati</taxon>
        <taxon>Actinomycetota</taxon>
        <taxon>Actinomycetes</taxon>
        <taxon>Mycobacteriales</taxon>
        <taxon>Nocardiaceae</taxon>
        <taxon>Nocardia</taxon>
    </lineage>
</organism>
<dbReference type="Gene3D" id="1.10.150.130">
    <property type="match status" value="1"/>
</dbReference>